<sequence>MAGIATPDGCLDEAYTEIFDGVARPYIECYYNRKRKVRLWPIGARVHLKPYITKAD</sequence>
<evidence type="ECO:0000313" key="1">
    <source>
        <dbReference type="EMBL" id="SDM52803.1"/>
    </source>
</evidence>
<evidence type="ECO:0000313" key="2">
    <source>
        <dbReference type="Proteomes" id="UP000198510"/>
    </source>
</evidence>
<proteinExistence type="predicted"/>
<gene>
    <name evidence="1" type="ORF">SAMN05421823_11534</name>
</gene>
<accession>A0A1G9TYZ5</accession>
<dbReference type="AlphaFoldDB" id="A0A1G9TYZ5"/>
<dbReference type="EMBL" id="FNFO01000015">
    <property type="protein sequence ID" value="SDM52803.1"/>
    <property type="molecule type" value="Genomic_DNA"/>
</dbReference>
<dbReference type="Proteomes" id="UP000198510">
    <property type="component" value="Unassembled WGS sequence"/>
</dbReference>
<keyword evidence="2" id="KW-1185">Reference proteome</keyword>
<name>A0A1G9TYZ5_9BACT</name>
<reference evidence="1 2" key="1">
    <citation type="submission" date="2016-10" db="EMBL/GenBank/DDBJ databases">
        <authorList>
            <person name="de Groot N.N."/>
        </authorList>
    </citation>
    <scope>NUCLEOTIDE SEQUENCE [LARGE SCALE GENOMIC DNA]</scope>
    <source>
        <strain evidence="1 2">DSM 25186</strain>
    </source>
</reference>
<protein>
    <submittedName>
        <fullName evidence="1">Uncharacterized protein</fullName>
    </submittedName>
</protein>
<organism evidence="1 2">
    <name type="scientific">Catalinimonas alkaloidigena</name>
    <dbReference type="NCBI Taxonomy" id="1075417"/>
    <lineage>
        <taxon>Bacteria</taxon>
        <taxon>Pseudomonadati</taxon>
        <taxon>Bacteroidota</taxon>
        <taxon>Cytophagia</taxon>
        <taxon>Cytophagales</taxon>
        <taxon>Catalimonadaceae</taxon>
        <taxon>Catalinimonas</taxon>
    </lineage>
</organism>